<organism evidence="3 4">
    <name type="scientific">Modicella reniformis</name>
    <dbReference type="NCBI Taxonomy" id="1440133"/>
    <lineage>
        <taxon>Eukaryota</taxon>
        <taxon>Fungi</taxon>
        <taxon>Fungi incertae sedis</taxon>
        <taxon>Mucoromycota</taxon>
        <taxon>Mortierellomycotina</taxon>
        <taxon>Mortierellomycetes</taxon>
        <taxon>Mortierellales</taxon>
        <taxon>Mortierellaceae</taxon>
        <taxon>Modicella</taxon>
    </lineage>
</organism>
<proteinExistence type="predicted"/>
<protein>
    <submittedName>
        <fullName evidence="3">Uncharacterized protein</fullName>
    </submittedName>
</protein>
<keyword evidence="2" id="KW-0812">Transmembrane</keyword>
<feature type="region of interest" description="Disordered" evidence="1">
    <location>
        <begin position="542"/>
        <end position="596"/>
    </location>
</feature>
<evidence type="ECO:0000313" key="3">
    <source>
        <dbReference type="EMBL" id="KAF9955932.1"/>
    </source>
</evidence>
<feature type="compositionally biased region" description="Polar residues" evidence="1">
    <location>
        <begin position="50"/>
        <end position="66"/>
    </location>
</feature>
<feature type="compositionally biased region" description="Low complexity" evidence="1">
    <location>
        <begin position="343"/>
        <end position="356"/>
    </location>
</feature>
<accession>A0A9P6J1Y9</accession>
<feature type="transmembrane region" description="Helical" evidence="2">
    <location>
        <begin position="477"/>
        <end position="497"/>
    </location>
</feature>
<sequence>MNQFNTTADSVDRDGNTRILGSEESNCSIRCKHETTTIPPPAPTLVIDPNTLTSTNSNPHNAQHQHSPPADVLVGPAPQEDNRVDLDTSLCTMSDTTATDTTETDSATDTATDITSTSAVAPPCSSSSTLIADSHLPSSTVSSLCPAEISFHTGSATEGVTLSSSEFVTDHEQGSILLPLPDLMKQQQEQRDLQEEQDPIQELNRCSSPEHDQEDDQSKATSFPLGQSPSLNVHTKVHSATFVRPASSSSSSYSSSSSSSLSDYLIIGQEPIERDDSEYGDGRGSDRSLPTSSRSSSRDSSSSSSSSSRRRRRRQEEEQQQRYEAFGNEDASLEYQNDENHLRTSPRPSLSRSNSRQKSPSQGRRRRESHVDESYGEVSDETYLFDHQQQHSHPHQQQLTETDYYPDEFSRSSTPQGDRTRRRRSTRGGYAQQQQQQLEEEPTTETEAAAAAIGALPALPALKIPSLRSITRSIAELVIASVICITLVSCMFAFSYVSSGANHMLGWYADQRIGQRIREGIKEREHFVQEALEKMAGEEYARVKRRSQQFHQQQQQQRQYGNPHSQRYQQQYQQQREQRQRDREQQERKKEGLSTAEWQELIRAASVSFMAKFTAAPTTTRGPPPRR</sequence>
<dbReference type="Proteomes" id="UP000749646">
    <property type="component" value="Unassembled WGS sequence"/>
</dbReference>
<name>A0A9P6J1Y9_9FUNG</name>
<reference evidence="3" key="1">
    <citation type="journal article" date="2020" name="Fungal Divers.">
        <title>Resolving the Mortierellaceae phylogeny through synthesis of multi-gene phylogenetics and phylogenomics.</title>
        <authorList>
            <person name="Vandepol N."/>
            <person name="Liber J."/>
            <person name="Desiro A."/>
            <person name="Na H."/>
            <person name="Kennedy M."/>
            <person name="Barry K."/>
            <person name="Grigoriev I.V."/>
            <person name="Miller A.N."/>
            <person name="O'Donnell K."/>
            <person name="Stajich J.E."/>
            <person name="Bonito G."/>
        </authorList>
    </citation>
    <scope>NUCLEOTIDE SEQUENCE</scope>
    <source>
        <strain evidence="3">MES-2147</strain>
    </source>
</reference>
<dbReference type="AlphaFoldDB" id="A0A9P6J1Y9"/>
<feature type="compositionally biased region" description="Low complexity" evidence="1">
    <location>
        <begin position="292"/>
        <end position="307"/>
    </location>
</feature>
<comment type="caution">
    <text evidence="3">The sequence shown here is derived from an EMBL/GenBank/DDBJ whole genome shotgun (WGS) entry which is preliminary data.</text>
</comment>
<feature type="compositionally biased region" description="Low complexity" evidence="1">
    <location>
        <begin position="247"/>
        <end position="262"/>
    </location>
</feature>
<feature type="compositionally biased region" description="Low complexity" evidence="1">
    <location>
        <begin position="566"/>
        <end position="575"/>
    </location>
</feature>
<feature type="compositionally biased region" description="Polar residues" evidence="1">
    <location>
        <begin position="219"/>
        <end position="233"/>
    </location>
</feature>
<evidence type="ECO:0000256" key="1">
    <source>
        <dbReference type="SAM" id="MobiDB-lite"/>
    </source>
</evidence>
<feature type="region of interest" description="Disordered" evidence="1">
    <location>
        <begin position="33"/>
        <end position="127"/>
    </location>
</feature>
<feature type="region of interest" description="Disordered" evidence="1">
    <location>
        <begin position="186"/>
        <end position="445"/>
    </location>
</feature>
<gene>
    <name evidence="3" type="ORF">BGZ65_003107</name>
</gene>
<keyword evidence="2" id="KW-1133">Transmembrane helix</keyword>
<keyword evidence="2" id="KW-0472">Membrane</keyword>
<feature type="region of interest" description="Disordered" evidence="1">
    <location>
        <begin position="1"/>
        <end position="20"/>
    </location>
</feature>
<dbReference type="EMBL" id="JAAAHW010006726">
    <property type="protein sequence ID" value="KAF9955932.1"/>
    <property type="molecule type" value="Genomic_DNA"/>
</dbReference>
<evidence type="ECO:0000256" key="2">
    <source>
        <dbReference type="SAM" id="Phobius"/>
    </source>
</evidence>
<keyword evidence="4" id="KW-1185">Reference proteome</keyword>
<feature type="compositionally biased region" description="Low complexity" evidence="1">
    <location>
        <begin position="92"/>
        <end position="119"/>
    </location>
</feature>
<feature type="compositionally biased region" description="Low complexity" evidence="1">
    <location>
        <begin position="549"/>
        <end position="559"/>
    </location>
</feature>
<feature type="compositionally biased region" description="Basic and acidic residues" evidence="1">
    <location>
        <begin position="576"/>
        <end position="592"/>
    </location>
</feature>
<evidence type="ECO:0000313" key="4">
    <source>
        <dbReference type="Proteomes" id="UP000749646"/>
    </source>
</evidence>
<dbReference type="OrthoDB" id="2447542at2759"/>